<evidence type="ECO:0000256" key="2">
    <source>
        <dbReference type="ARBA" id="ARBA00022723"/>
    </source>
</evidence>
<reference evidence="9 10" key="1">
    <citation type="journal article" date="2015" name="Genome Biol. Evol.">
        <title>Comparative Genomics of a Bacterivorous Green Alga Reveals Evolutionary Causalities and Consequences of Phago-Mixotrophic Mode of Nutrition.</title>
        <authorList>
            <person name="Burns J.A."/>
            <person name="Paasch A."/>
            <person name="Narechania A."/>
            <person name="Kim E."/>
        </authorList>
    </citation>
    <scope>NUCLEOTIDE SEQUENCE [LARGE SCALE GENOMIC DNA]</scope>
    <source>
        <strain evidence="9 10">PLY_AMNH</strain>
    </source>
</reference>
<comment type="caution">
    <text evidence="9">The sequence shown here is derived from an EMBL/GenBank/DDBJ whole genome shotgun (WGS) entry which is preliminary data.</text>
</comment>
<dbReference type="PANTHER" id="PTHR19277">
    <property type="entry name" value="PENTRAXIN"/>
    <property type="match status" value="1"/>
</dbReference>
<evidence type="ECO:0000256" key="6">
    <source>
        <dbReference type="SAM" id="MobiDB-lite"/>
    </source>
</evidence>
<organism evidence="9 10">
    <name type="scientific">Cymbomonas tetramitiformis</name>
    <dbReference type="NCBI Taxonomy" id="36881"/>
    <lineage>
        <taxon>Eukaryota</taxon>
        <taxon>Viridiplantae</taxon>
        <taxon>Chlorophyta</taxon>
        <taxon>Pyramimonadophyceae</taxon>
        <taxon>Pyramimonadales</taxon>
        <taxon>Pyramimonadaceae</taxon>
        <taxon>Cymbomonas</taxon>
    </lineage>
</organism>
<keyword evidence="4" id="KW-1015">Disulfide bond</keyword>
<proteinExistence type="predicted"/>
<evidence type="ECO:0000256" key="5">
    <source>
        <dbReference type="ARBA" id="ARBA00023180"/>
    </source>
</evidence>
<evidence type="ECO:0000313" key="10">
    <source>
        <dbReference type="Proteomes" id="UP001190700"/>
    </source>
</evidence>
<dbReference type="EMBL" id="LGRX02010798">
    <property type="protein sequence ID" value="KAK3269675.1"/>
    <property type="molecule type" value="Genomic_DNA"/>
</dbReference>
<dbReference type="InterPro" id="IPR001759">
    <property type="entry name" value="PTX_dom"/>
</dbReference>
<name>A0AAE0L2U5_9CHLO</name>
<dbReference type="Pfam" id="PF00354">
    <property type="entry name" value="Pentaxin"/>
    <property type="match status" value="1"/>
</dbReference>
<evidence type="ECO:0000259" key="8">
    <source>
        <dbReference type="Pfam" id="PF00354"/>
    </source>
</evidence>
<keyword evidence="7" id="KW-0732">Signal</keyword>
<evidence type="ECO:0000256" key="7">
    <source>
        <dbReference type="SAM" id="SignalP"/>
    </source>
</evidence>
<protein>
    <recommendedName>
        <fullName evidence="8">Pentraxin (PTX) domain-containing protein</fullName>
    </recommendedName>
</protein>
<keyword evidence="2" id="KW-0479">Metal-binding</keyword>
<evidence type="ECO:0000256" key="4">
    <source>
        <dbReference type="ARBA" id="ARBA00023157"/>
    </source>
</evidence>
<dbReference type="SUPFAM" id="SSF49899">
    <property type="entry name" value="Concanavalin A-like lectins/glucanases"/>
    <property type="match status" value="1"/>
</dbReference>
<feature type="chain" id="PRO_5042042915" description="Pentraxin (PTX) domain-containing protein" evidence="7">
    <location>
        <begin position="22"/>
        <end position="490"/>
    </location>
</feature>
<feature type="domain" description="Pentraxin (PTX)" evidence="8">
    <location>
        <begin position="80"/>
        <end position="219"/>
    </location>
</feature>
<dbReference type="AlphaFoldDB" id="A0AAE0L2U5"/>
<dbReference type="Proteomes" id="UP001190700">
    <property type="component" value="Unassembled WGS sequence"/>
</dbReference>
<dbReference type="Gene3D" id="2.60.120.200">
    <property type="match status" value="1"/>
</dbReference>
<keyword evidence="5" id="KW-0325">Glycoprotein</keyword>
<feature type="region of interest" description="Disordered" evidence="6">
    <location>
        <begin position="261"/>
        <end position="285"/>
    </location>
</feature>
<dbReference type="InterPro" id="IPR051360">
    <property type="entry name" value="Neuronal_Pentraxin_Related"/>
</dbReference>
<comment type="cofactor">
    <cofactor evidence="1">
        <name>Ca(2+)</name>
        <dbReference type="ChEBI" id="CHEBI:29108"/>
    </cofactor>
</comment>
<accession>A0AAE0L2U5</accession>
<keyword evidence="3" id="KW-0106">Calcium</keyword>
<dbReference type="GO" id="GO:0046872">
    <property type="term" value="F:metal ion binding"/>
    <property type="evidence" value="ECO:0007669"/>
    <property type="project" value="UniProtKB-KW"/>
</dbReference>
<keyword evidence="10" id="KW-1185">Reference proteome</keyword>
<sequence>MRFAVTIILAASLFAAQDTNTTNLRAGGSGYSLSFSDKRTDVIEFPDVREFLECGASSLGCAFAISLWLRLAIRGRDMRTAVSYGIAGKSMEMFALMPPDIEFAGIILGKLHTYTGSAVPHGEKYDGAWHHHLFTWNGDTSRALFFWDATLLFNLSVGYDADRRSEEDYLLLPHTFTLPGFLVLGQEQDDVLSGYDPNQAFLGQLDELRVWKRFFATEEEVATEMFTVPMVPGGNVPSKLIGYWSFDNSGAASSEVVDLTGRQPNGLPGGPESNRGAGMTPPRRAASELCHSGRCLFTGPLIMVVNVDVAAGLGGAIPLRSENAVELQVLGQPSSGVLSPLQPLASNSATEEGVFVLRGDEVQRGEARVLFTLTNASLLPLEEPLDGFDYVARGAAGQEAAGRVLLKRNTPPVADAGDVLLVAETDCGLIWLTGHDVDGHMLHARIMQLPSAGQLFQHREVTSGAREVTSGAPVKDIWRAREVTSGAPVK</sequence>
<evidence type="ECO:0000256" key="3">
    <source>
        <dbReference type="ARBA" id="ARBA00022837"/>
    </source>
</evidence>
<dbReference type="PANTHER" id="PTHR19277:SF125">
    <property type="entry name" value="B6"/>
    <property type="match status" value="1"/>
</dbReference>
<feature type="signal peptide" evidence="7">
    <location>
        <begin position="1"/>
        <end position="21"/>
    </location>
</feature>
<evidence type="ECO:0000256" key="1">
    <source>
        <dbReference type="ARBA" id="ARBA00001913"/>
    </source>
</evidence>
<gene>
    <name evidence="9" type="ORF">CYMTET_21895</name>
</gene>
<dbReference type="InterPro" id="IPR013320">
    <property type="entry name" value="ConA-like_dom_sf"/>
</dbReference>
<evidence type="ECO:0000313" key="9">
    <source>
        <dbReference type="EMBL" id="KAK3269675.1"/>
    </source>
</evidence>